<accession>A0AA88L0P3</accession>
<protein>
    <submittedName>
        <fullName evidence="1">Uncharacterized protein</fullName>
    </submittedName>
</protein>
<gene>
    <name evidence="1" type="ORF">QYM36_014607</name>
</gene>
<keyword evidence="2" id="KW-1185">Reference proteome</keyword>
<reference evidence="1" key="1">
    <citation type="submission" date="2023-07" db="EMBL/GenBank/DDBJ databases">
        <title>Chromosome-level genome assembly of Artemia franciscana.</title>
        <authorList>
            <person name="Jo E."/>
        </authorList>
    </citation>
    <scope>NUCLEOTIDE SEQUENCE</scope>
    <source>
        <tissue evidence="1">Whole body</tissue>
    </source>
</reference>
<evidence type="ECO:0000313" key="1">
    <source>
        <dbReference type="EMBL" id="KAK2709034.1"/>
    </source>
</evidence>
<comment type="caution">
    <text evidence="1">The sequence shown here is derived from an EMBL/GenBank/DDBJ whole genome shotgun (WGS) entry which is preliminary data.</text>
</comment>
<name>A0AA88L0P3_ARTSF</name>
<dbReference type="AlphaFoldDB" id="A0AA88L0P3"/>
<dbReference type="EMBL" id="JAVRJZ010000018">
    <property type="protein sequence ID" value="KAK2709034.1"/>
    <property type="molecule type" value="Genomic_DNA"/>
</dbReference>
<evidence type="ECO:0000313" key="2">
    <source>
        <dbReference type="Proteomes" id="UP001187531"/>
    </source>
</evidence>
<proteinExistence type="predicted"/>
<organism evidence="1 2">
    <name type="scientific">Artemia franciscana</name>
    <name type="common">Brine shrimp</name>
    <name type="synonym">Artemia sanfranciscana</name>
    <dbReference type="NCBI Taxonomy" id="6661"/>
    <lineage>
        <taxon>Eukaryota</taxon>
        <taxon>Metazoa</taxon>
        <taxon>Ecdysozoa</taxon>
        <taxon>Arthropoda</taxon>
        <taxon>Crustacea</taxon>
        <taxon>Branchiopoda</taxon>
        <taxon>Anostraca</taxon>
        <taxon>Artemiidae</taxon>
        <taxon>Artemia</taxon>
    </lineage>
</organism>
<dbReference type="Proteomes" id="UP001187531">
    <property type="component" value="Unassembled WGS sequence"/>
</dbReference>
<sequence>MREVDYHRVKKREVSSVIKEAHALFLKETNLEVGFSSFKALRQQEVFLVSRQGQEVSKCIYCDNFEAIVIGFQKVGALP</sequence>